<dbReference type="AlphaFoldDB" id="A0A8K0KND6"/>
<evidence type="ECO:0008006" key="4">
    <source>
        <dbReference type="Google" id="ProtNLM"/>
    </source>
</evidence>
<accession>A0A8K0KND6</accession>
<protein>
    <recommendedName>
        <fullName evidence="4">HTH psq-type domain-containing protein</fullName>
    </recommendedName>
</protein>
<reference evidence="2" key="2">
    <citation type="submission" date="2017-10" db="EMBL/GenBank/DDBJ databases">
        <title>Ladona fulva Genome sequencing and assembly.</title>
        <authorList>
            <person name="Murali S."/>
            <person name="Richards S."/>
            <person name="Bandaranaike D."/>
            <person name="Bellair M."/>
            <person name="Blankenburg K."/>
            <person name="Chao H."/>
            <person name="Dinh H."/>
            <person name="Doddapaneni H."/>
            <person name="Dugan-Rocha S."/>
            <person name="Elkadiri S."/>
            <person name="Gnanaolivu R."/>
            <person name="Hernandez B."/>
            <person name="Skinner E."/>
            <person name="Javaid M."/>
            <person name="Lee S."/>
            <person name="Li M."/>
            <person name="Ming W."/>
            <person name="Munidasa M."/>
            <person name="Muniz J."/>
            <person name="Nguyen L."/>
            <person name="Hughes D."/>
            <person name="Osuji N."/>
            <person name="Pu L.-L."/>
            <person name="Puazo M."/>
            <person name="Qu C."/>
            <person name="Quiroz J."/>
            <person name="Raj R."/>
            <person name="Weissenberger G."/>
            <person name="Xin Y."/>
            <person name="Zou X."/>
            <person name="Han Y."/>
            <person name="Worley K."/>
            <person name="Muzny D."/>
            <person name="Gibbs R."/>
        </authorList>
    </citation>
    <scope>NUCLEOTIDE SEQUENCE</scope>
    <source>
        <strain evidence="2">Sampled in the wild</strain>
    </source>
</reference>
<evidence type="ECO:0000256" key="1">
    <source>
        <dbReference type="SAM" id="MobiDB-lite"/>
    </source>
</evidence>
<dbReference type="OrthoDB" id="8191755at2759"/>
<sequence>MEWGHVSSLENPVDISSYSALTSKGNVVSNPKDRTAEHQPKCKNDTTTMPRKWERKTGRGSWSEESMKRDSIKSSSKKYGIPFSTLQERKKKNKDSKPHLGQNTTFTTEQEQALAERIKTLANVFYGLTATDVRRVAYDNPPEPTAPWETAPDGTQWLEILADQPQLGRLTEQNV</sequence>
<gene>
    <name evidence="2" type="ORF">J437_LFUL018203</name>
</gene>
<evidence type="ECO:0000313" key="3">
    <source>
        <dbReference type="Proteomes" id="UP000792457"/>
    </source>
</evidence>
<dbReference type="Proteomes" id="UP000792457">
    <property type="component" value="Unassembled WGS sequence"/>
</dbReference>
<organism evidence="2 3">
    <name type="scientific">Ladona fulva</name>
    <name type="common">Scarce chaser dragonfly</name>
    <name type="synonym">Libellula fulva</name>
    <dbReference type="NCBI Taxonomy" id="123851"/>
    <lineage>
        <taxon>Eukaryota</taxon>
        <taxon>Metazoa</taxon>
        <taxon>Ecdysozoa</taxon>
        <taxon>Arthropoda</taxon>
        <taxon>Hexapoda</taxon>
        <taxon>Insecta</taxon>
        <taxon>Pterygota</taxon>
        <taxon>Palaeoptera</taxon>
        <taxon>Odonata</taxon>
        <taxon>Epiprocta</taxon>
        <taxon>Anisoptera</taxon>
        <taxon>Libelluloidea</taxon>
        <taxon>Libellulidae</taxon>
        <taxon>Ladona</taxon>
    </lineage>
</organism>
<feature type="compositionally biased region" description="Basic and acidic residues" evidence="1">
    <location>
        <begin position="31"/>
        <end position="44"/>
    </location>
</feature>
<comment type="caution">
    <text evidence="2">The sequence shown here is derived from an EMBL/GenBank/DDBJ whole genome shotgun (WGS) entry which is preliminary data.</text>
</comment>
<feature type="region of interest" description="Disordered" evidence="1">
    <location>
        <begin position="23"/>
        <end position="111"/>
    </location>
</feature>
<evidence type="ECO:0000313" key="2">
    <source>
        <dbReference type="EMBL" id="KAG8238531.1"/>
    </source>
</evidence>
<reference evidence="2" key="1">
    <citation type="submission" date="2013-04" db="EMBL/GenBank/DDBJ databases">
        <authorList>
            <person name="Qu J."/>
            <person name="Murali S.C."/>
            <person name="Bandaranaike D."/>
            <person name="Bellair M."/>
            <person name="Blankenburg K."/>
            <person name="Chao H."/>
            <person name="Dinh H."/>
            <person name="Doddapaneni H."/>
            <person name="Downs B."/>
            <person name="Dugan-Rocha S."/>
            <person name="Elkadiri S."/>
            <person name="Gnanaolivu R.D."/>
            <person name="Hernandez B."/>
            <person name="Javaid M."/>
            <person name="Jayaseelan J.C."/>
            <person name="Lee S."/>
            <person name="Li M."/>
            <person name="Ming W."/>
            <person name="Munidasa M."/>
            <person name="Muniz J."/>
            <person name="Nguyen L."/>
            <person name="Ongeri F."/>
            <person name="Osuji N."/>
            <person name="Pu L.-L."/>
            <person name="Puazo M."/>
            <person name="Qu C."/>
            <person name="Quiroz J."/>
            <person name="Raj R."/>
            <person name="Weissenberger G."/>
            <person name="Xin Y."/>
            <person name="Zou X."/>
            <person name="Han Y."/>
            <person name="Richards S."/>
            <person name="Worley K."/>
            <person name="Muzny D."/>
            <person name="Gibbs R."/>
        </authorList>
    </citation>
    <scope>NUCLEOTIDE SEQUENCE</scope>
    <source>
        <strain evidence="2">Sampled in the wild</strain>
    </source>
</reference>
<proteinExistence type="predicted"/>
<dbReference type="EMBL" id="KZ309365">
    <property type="protein sequence ID" value="KAG8238531.1"/>
    <property type="molecule type" value="Genomic_DNA"/>
</dbReference>
<feature type="compositionally biased region" description="Polar residues" evidence="1">
    <location>
        <begin position="101"/>
        <end position="111"/>
    </location>
</feature>
<name>A0A8K0KND6_LADFU</name>
<keyword evidence="3" id="KW-1185">Reference proteome</keyword>